<name>A0AAP7F7J5_SERFO</name>
<comment type="caution">
    <text evidence="2">The sequence shown here is derived from an EMBL/GenBank/DDBJ whole genome shotgun (WGS) entry which is preliminary data.</text>
</comment>
<dbReference type="AlphaFoldDB" id="A0AAP7F7J5"/>
<reference evidence="2" key="1">
    <citation type="submission" date="2020-08" db="EMBL/GenBank/DDBJ databases">
        <title>Food and environmental bacterial isolates.</title>
        <authorList>
            <person name="Richter L."/>
            <person name="Du Plessis E.M."/>
            <person name="Duvenage S."/>
            <person name="Allam M."/>
            <person name="Korsten L."/>
        </authorList>
    </citation>
    <scope>NUCLEOTIDE SEQUENCE</scope>
    <source>
        <strain evidence="2">UPMP2127</strain>
    </source>
</reference>
<evidence type="ECO:0000313" key="2">
    <source>
        <dbReference type="EMBL" id="MBC3215209.1"/>
    </source>
</evidence>
<sequence>MSLLAVGHYRIDEDKQCVIHRVEGGSFPNWLGSQQIRFYSFTGETLTLRTVPLQLDNSVQIGELVWQRLQAAEGEKS</sequence>
<evidence type="ECO:0000313" key="3">
    <source>
        <dbReference type="Proteomes" id="UP000659084"/>
    </source>
</evidence>
<accession>A0AAP7F7J5</accession>
<organism evidence="2 3">
    <name type="scientific">Serratia fonticola</name>
    <dbReference type="NCBI Taxonomy" id="47917"/>
    <lineage>
        <taxon>Bacteria</taxon>
        <taxon>Pseudomonadati</taxon>
        <taxon>Pseudomonadota</taxon>
        <taxon>Gammaproteobacteria</taxon>
        <taxon>Enterobacterales</taxon>
        <taxon>Yersiniaceae</taxon>
        <taxon>Serratia</taxon>
    </lineage>
</organism>
<dbReference type="Pfam" id="PF13924">
    <property type="entry name" value="Lipocalin_5"/>
    <property type="match status" value="1"/>
</dbReference>
<dbReference type="Proteomes" id="UP000659084">
    <property type="component" value="Unassembled WGS sequence"/>
</dbReference>
<proteinExistence type="predicted"/>
<dbReference type="InterPro" id="IPR024311">
    <property type="entry name" value="Lipocalin-like"/>
</dbReference>
<evidence type="ECO:0000259" key="1">
    <source>
        <dbReference type="Pfam" id="PF13924"/>
    </source>
</evidence>
<feature type="domain" description="Lipocalin-like" evidence="1">
    <location>
        <begin position="5"/>
        <end position="68"/>
    </location>
</feature>
<protein>
    <submittedName>
        <fullName evidence="2">Lipocalin-like domain-containing protein</fullName>
    </submittedName>
</protein>
<gene>
    <name evidence="2" type="ORF">H8J20_24050</name>
</gene>
<dbReference type="EMBL" id="JACNYO010000038">
    <property type="protein sequence ID" value="MBC3215209.1"/>
    <property type="molecule type" value="Genomic_DNA"/>
</dbReference>